<proteinExistence type="predicted"/>
<reference evidence="1" key="1">
    <citation type="submission" date="2022-04" db="EMBL/GenBank/DDBJ databases">
        <title>Genome of the entomopathogenic fungus Entomophthora muscae.</title>
        <authorList>
            <person name="Elya C."/>
            <person name="Lovett B.R."/>
            <person name="Lee E."/>
            <person name="Macias A.M."/>
            <person name="Hajek A.E."/>
            <person name="De Bivort B.L."/>
            <person name="Kasson M.T."/>
            <person name="De Fine Licht H.H."/>
            <person name="Stajich J.E."/>
        </authorList>
    </citation>
    <scope>NUCLEOTIDE SEQUENCE</scope>
    <source>
        <strain evidence="1">Berkeley</strain>
    </source>
</reference>
<organism evidence="1 2">
    <name type="scientific">Entomophthora muscae</name>
    <dbReference type="NCBI Taxonomy" id="34485"/>
    <lineage>
        <taxon>Eukaryota</taxon>
        <taxon>Fungi</taxon>
        <taxon>Fungi incertae sedis</taxon>
        <taxon>Zoopagomycota</taxon>
        <taxon>Entomophthoromycotina</taxon>
        <taxon>Entomophthoromycetes</taxon>
        <taxon>Entomophthorales</taxon>
        <taxon>Entomophthoraceae</taxon>
        <taxon>Entomophthora</taxon>
    </lineage>
</organism>
<dbReference type="EMBL" id="QTSX02004477">
    <property type="protein sequence ID" value="KAJ9064419.1"/>
    <property type="molecule type" value="Genomic_DNA"/>
</dbReference>
<accession>A0ACC2SPS0</accession>
<name>A0ACC2SPS0_9FUNG</name>
<keyword evidence="2" id="KW-1185">Reference proteome</keyword>
<comment type="caution">
    <text evidence="1">The sequence shown here is derived from an EMBL/GenBank/DDBJ whole genome shotgun (WGS) entry which is preliminary data.</text>
</comment>
<gene>
    <name evidence="1" type="primary">IAH1_4</name>
    <name evidence="1" type="ORF">DSO57_1030881</name>
</gene>
<sequence length="230" mass="26117">MGLFPKLFFIGDSLTEYGAILLNKGWVAQLRELYSLKADLIARGFSGYNTEWLKPIFTRVLTEELSSGDEIRIITILLGSNDACLSHREQHIPLQKYKENLVNMIEAIKEVSSDVHIFLVTPPPMNEAAYEAHERQFGVTEPGRANVRVRQYADAVISLSDEKKVHVIDLWEGFSPKAELFSDGLHLSEKGNTLLAHKWLEGVRTHSPHLSPENLPLITPHWSEMKKVEF</sequence>
<dbReference type="Proteomes" id="UP001165960">
    <property type="component" value="Unassembled WGS sequence"/>
</dbReference>
<evidence type="ECO:0000313" key="2">
    <source>
        <dbReference type="Proteomes" id="UP001165960"/>
    </source>
</evidence>
<evidence type="ECO:0000313" key="1">
    <source>
        <dbReference type="EMBL" id="KAJ9064419.1"/>
    </source>
</evidence>
<protein>
    <submittedName>
        <fullName evidence="1">Isoamyl acetate-hydrolyzing esterase</fullName>
    </submittedName>
</protein>